<dbReference type="InterPro" id="IPR035895">
    <property type="entry name" value="HPr-like_sf"/>
</dbReference>
<evidence type="ECO:0000256" key="3">
    <source>
        <dbReference type="ARBA" id="ARBA00020422"/>
    </source>
</evidence>
<evidence type="ECO:0000313" key="7">
    <source>
        <dbReference type="EMBL" id="ASZ09333.1"/>
    </source>
</evidence>
<reference evidence="7 8" key="1">
    <citation type="submission" date="2017-08" db="EMBL/GenBank/DDBJ databases">
        <title>Complete Genome Sequence of Mesoplasma chauliocola.</title>
        <authorList>
            <person name="Knight T.F.Jr."/>
            <person name="Citino T."/>
        </authorList>
    </citation>
    <scope>NUCLEOTIDE SEQUENCE [LARGE SCALE GENOMIC DNA]</scope>
    <source>
        <strain evidence="7 8">CHPA-2</strain>
    </source>
</reference>
<dbReference type="InterPro" id="IPR050399">
    <property type="entry name" value="HPr"/>
</dbReference>
<accession>A0A249SP08</accession>
<dbReference type="RefSeq" id="WP_027875450.1">
    <property type="nucleotide sequence ID" value="NZ_CP023173.1"/>
</dbReference>
<dbReference type="InterPro" id="IPR000032">
    <property type="entry name" value="HPr-like"/>
</dbReference>
<dbReference type="PANTHER" id="PTHR33705:SF2">
    <property type="entry name" value="PHOSPHOCARRIER PROTEIN NPR"/>
    <property type="match status" value="1"/>
</dbReference>
<evidence type="ECO:0000256" key="5">
    <source>
        <dbReference type="ARBA" id="ARBA00022683"/>
    </source>
</evidence>
<dbReference type="AlphaFoldDB" id="A0A249SP08"/>
<comment type="function">
    <text evidence="1">General (non sugar-specific) component of the phosphoenolpyruvate-dependent sugar phosphotransferase system (sugar PTS). This major carbohydrate active-transport system catalyzes the phosphorylation of incoming sugar substrates concomitantly with their translocation across the cell membrane. The phosphoryl group from phosphoenolpyruvate (PEP) is transferred to the phosphoryl carrier protein HPr by enzyme I. Phospho-HPr then transfers it to the PTS EIIA domain.</text>
</comment>
<dbReference type="PRINTS" id="PR00107">
    <property type="entry name" value="PHOSPHOCPHPR"/>
</dbReference>
<comment type="subcellular location">
    <subcellularLocation>
        <location evidence="2">Cytoplasm</location>
    </subcellularLocation>
</comment>
<dbReference type="Pfam" id="PF00381">
    <property type="entry name" value="PTS-HPr"/>
    <property type="match status" value="1"/>
</dbReference>
<dbReference type="EMBL" id="CP023173">
    <property type="protein sequence ID" value="ASZ09333.1"/>
    <property type="molecule type" value="Genomic_DNA"/>
</dbReference>
<dbReference type="PROSITE" id="PS00369">
    <property type="entry name" value="PTS_HPR_HIS"/>
    <property type="match status" value="1"/>
</dbReference>
<dbReference type="KEGG" id="mchc:CK556_03185"/>
<feature type="domain" description="HPr" evidence="6">
    <location>
        <begin position="1"/>
        <end position="89"/>
    </location>
</feature>
<evidence type="ECO:0000256" key="2">
    <source>
        <dbReference type="ARBA" id="ARBA00004496"/>
    </source>
</evidence>
<keyword evidence="5" id="KW-0598">Phosphotransferase system</keyword>
<dbReference type="STRING" id="1336232.GCA_000518825_00947"/>
<dbReference type="PANTHER" id="PTHR33705">
    <property type="entry name" value="PHOSPHOCARRIER PROTEIN HPR"/>
    <property type="match status" value="1"/>
</dbReference>
<evidence type="ECO:0000256" key="4">
    <source>
        <dbReference type="ARBA" id="ARBA00022490"/>
    </source>
</evidence>
<dbReference type="Gene3D" id="3.30.1340.10">
    <property type="entry name" value="HPr-like"/>
    <property type="match status" value="1"/>
</dbReference>
<gene>
    <name evidence="7" type="ORF">CK556_03185</name>
</gene>
<organism evidence="7 8">
    <name type="scientific">Mesoplasma chauliocola</name>
    <dbReference type="NCBI Taxonomy" id="216427"/>
    <lineage>
        <taxon>Bacteria</taxon>
        <taxon>Bacillati</taxon>
        <taxon>Mycoplasmatota</taxon>
        <taxon>Mollicutes</taxon>
        <taxon>Entomoplasmatales</taxon>
        <taxon>Entomoplasmataceae</taxon>
        <taxon>Mesoplasma</taxon>
    </lineage>
</organism>
<protein>
    <recommendedName>
        <fullName evidence="3">Phosphocarrier protein HPr</fullName>
    </recommendedName>
</protein>
<dbReference type="Proteomes" id="UP000232229">
    <property type="component" value="Chromosome"/>
</dbReference>
<sequence>MAQFTAVITDKIGLHARPATAIISAASKFESEVKIVCGSKSGNLRSIMNILSMQIKTGDEVTIIAEGSDADAAVAGIKEAMISAALIEG</sequence>
<dbReference type="CDD" id="cd00367">
    <property type="entry name" value="PTS-HPr_like"/>
    <property type="match status" value="1"/>
</dbReference>
<dbReference type="GO" id="GO:0005737">
    <property type="term" value="C:cytoplasm"/>
    <property type="evidence" value="ECO:0007669"/>
    <property type="project" value="UniProtKB-SubCell"/>
</dbReference>
<dbReference type="PROSITE" id="PS51350">
    <property type="entry name" value="PTS_HPR_DOM"/>
    <property type="match status" value="1"/>
</dbReference>
<dbReference type="SUPFAM" id="SSF55594">
    <property type="entry name" value="HPr-like"/>
    <property type="match status" value="1"/>
</dbReference>
<keyword evidence="4" id="KW-0963">Cytoplasm</keyword>
<evidence type="ECO:0000313" key="8">
    <source>
        <dbReference type="Proteomes" id="UP000232229"/>
    </source>
</evidence>
<keyword evidence="8" id="KW-1185">Reference proteome</keyword>
<dbReference type="GO" id="GO:0009401">
    <property type="term" value="P:phosphoenolpyruvate-dependent sugar phosphotransferase system"/>
    <property type="evidence" value="ECO:0007669"/>
    <property type="project" value="UniProtKB-KW"/>
</dbReference>
<proteinExistence type="predicted"/>
<evidence type="ECO:0000256" key="1">
    <source>
        <dbReference type="ARBA" id="ARBA00003681"/>
    </source>
</evidence>
<dbReference type="InterPro" id="IPR001020">
    <property type="entry name" value="PTS_HPr_His_P_site"/>
</dbReference>
<evidence type="ECO:0000259" key="6">
    <source>
        <dbReference type="PROSITE" id="PS51350"/>
    </source>
</evidence>
<dbReference type="NCBIfam" id="TIGR01003">
    <property type="entry name" value="PTS_HPr_family"/>
    <property type="match status" value="1"/>
</dbReference>
<name>A0A249SP08_9MOLU</name>